<dbReference type="RefSeq" id="WP_070160300.1">
    <property type="nucleotide sequence ID" value="NZ_BAAAVT010000018.1"/>
</dbReference>
<dbReference type="Pfam" id="PF01497">
    <property type="entry name" value="Peripla_BP_2"/>
    <property type="match status" value="1"/>
</dbReference>
<feature type="chain" id="PRO_5045274107" evidence="5">
    <location>
        <begin position="28"/>
        <end position="335"/>
    </location>
</feature>
<proteinExistence type="inferred from homology"/>
<evidence type="ECO:0000256" key="5">
    <source>
        <dbReference type="SAM" id="SignalP"/>
    </source>
</evidence>
<dbReference type="PROSITE" id="PS50983">
    <property type="entry name" value="FE_B12_PBP"/>
    <property type="match status" value="1"/>
</dbReference>
<dbReference type="PANTHER" id="PTHR30532:SF1">
    <property type="entry name" value="IRON(3+)-HYDROXAMATE-BINDING PROTEIN FHUD"/>
    <property type="match status" value="1"/>
</dbReference>
<organism evidence="7 8">
    <name type="scientific">Nesterenkonia aethiopica</name>
    <dbReference type="NCBI Taxonomy" id="269144"/>
    <lineage>
        <taxon>Bacteria</taxon>
        <taxon>Bacillati</taxon>
        <taxon>Actinomycetota</taxon>
        <taxon>Actinomycetes</taxon>
        <taxon>Micrococcales</taxon>
        <taxon>Micrococcaceae</taxon>
        <taxon>Nesterenkonia</taxon>
    </lineage>
</organism>
<evidence type="ECO:0000256" key="1">
    <source>
        <dbReference type="ARBA" id="ARBA00004196"/>
    </source>
</evidence>
<dbReference type="SUPFAM" id="SSF53807">
    <property type="entry name" value="Helical backbone' metal receptor"/>
    <property type="match status" value="1"/>
</dbReference>
<comment type="caution">
    <text evidence="7">The sequence shown here is derived from an EMBL/GenBank/DDBJ whole genome shotgun (WGS) entry which is preliminary data.</text>
</comment>
<gene>
    <name evidence="7" type="primary">cdtB</name>
    <name evidence="7" type="ORF">GCM10010529_26000</name>
</gene>
<dbReference type="CDD" id="cd01146">
    <property type="entry name" value="FhuD"/>
    <property type="match status" value="1"/>
</dbReference>
<keyword evidence="3" id="KW-0813">Transport</keyword>
<dbReference type="InterPro" id="IPR051313">
    <property type="entry name" value="Bact_iron-sidero_bind"/>
</dbReference>
<dbReference type="Proteomes" id="UP001500236">
    <property type="component" value="Unassembled WGS sequence"/>
</dbReference>
<evidence type="ECO:0000256" key="2">
    <source>
        <dbReference type="ARBA" id="ARBA00008814"/>
    </source>
</evidence>
<comment type="subcellular location">
    <subcellularLocation>
        <location evidence="1">Cell envelope</location>
    </subcellularLocation>
</comment>
<feature type="signal peptide" evidence="5">
    <location>
        <begin position="1"/>
        <end position="27"/>
    </location>
</feature>
<evidence type="ECO:0000256" key="4">
    <source>
        <dbReference type="ARBA" id="ARBA00022729"/>
    </source>
</evidence>
<dbReference type="PANTHER" id="PTHR30532">
    <property type="entry name" value="IRON III DICITRATE-BINDING PERIPLASMIC PROTEIN"/>
    <property type="match status" value="1"/>
</dbReference>
<evidence type="ECO:0000313" key="8">
    <source>
        <dbReference type="Proteomes" id="UP001500236"/>
    </source>
</evidence>
<protein>
    <submittedName>
        <fullName evidence="7">Siderophore ABC transporter substrate-binding protein CdtB</fullName>
    </submittedName>
</protein>
<name>A0ABP6M1X7_9MICC</name>
<dbReference type="EMBL" id="BAAAVT010000018">
    <property type="protein sequence ID" value="GAA3072738.1"/>
    <property type="molecule type" value="Genomic_DNA"/>
</dbReference>
<comment type="similarity">
    <text evidence="2">Belongs to the bacterial solute-binding protein 8 family.</text>
</comment>
<dbReference type="InterPro" id="IPR002491">
    <property type="entry name" value="ABC_transptr_periplasmic_BD"/>
</dbReference>
<sequence length="335" mass="35911">MTLTDAPSTRWLLSLAAIGSLALTACGTTDVDTDEDTGTDAETGPVTVTDHSGEEITLDAPAQRVVTLEWAQTENVALLGGNLVGVADLEGYEAWASAAEIDDEDVVDVGLRTEPSIEAIGQANPDLIIGAEESVPDGMLEDLEEIAPVVLQESADASDPLGHMERTFFQIGELIGAQDDAEQVWDDYEQTLTDARETLNEADAEDTPFVVVYPSVEGNTATFRLHGPGAMVSAVGEEIGLTPAWEEEGDAGWAISSSDVEGLTALPDDTEFFWWTASTEPEDPFAPLEDNSTWNSLGFVENDRMHVIERTWLYGGPGSAMQWTEQLAETVADDA</sequence>
<reference evidence="8" key="1">
    <citation type="journal article" date="2019" name="Int. J. Syst. Evol. Microbiol.">
        <title>The Global Catalogue of Microorganisms (GCM) 10K type strain sequencing project: providing services to taxonomists for standard genome sequencing and annotation.</title>
        <authorList>
            <consortium name="The Broad Institute Genomics Platform"/>
            <consortium name="The Broad Institute Genome Sequencing Center for Infectious Disease"/>
            <person name="Wu L."/>
            <person name="Ma J."/>
        </authorList>
    </citation>
    <scope>NUCLEOTIDE SEQUENCE [LARGE SCALE GENOMIC DNA]</scope>
    <source>
        <strain evidence="8">JCM 14309</strain>
    </source>
</reference>
<dbReference type="Gene3D" id="3.40.50.1980">
    <property type="entry name" value="Nitrogenase molybdenum iron protein domain"/>
    <property type="match status" value="2"/>
</dbReference>
<evidence type="ECO:0000259" key="6">
    <source>
        <dbReference type="PROSITE" id="PS50983"/>
    </source>
</evidence>
<accession>A0ABP6M1X7</accession>
<feature type="domain" description="Fe/B12 periplasmic-binding" evidence="6">
    <location>
        <begin position="64"/>
        <end position="335"/>
    </location>
</feature>
<keyword evidence="8" id="KW-1185">Reference proteome</keyword>
<keyword evidence="4 5" id="KW-0732">Signal</keyword>
<evidence type="ECO:0000313" key="7">
    <source>
        <dbReference type="EMBL" id="GAA3072738.1"/>
    </source>
</evidence>
<evidence type="ECO:0000256" key="3">
    <source>
        <dbReference type="ARBA" id="ARBA00022448"/>
    </source>
</evidence>